<dbReference type="RefSeq" id="XP_009545499.1">
    <property type="nucleotide sequence ID" value="XM_009547204.1"/>
</dbReference>
<name>W4KDS3_HETIT</name>
<dbReference type="OrthoDB" id="5599163at2759"/>
<dbReference type="InterPro" id="IPR043502">
    <property type="entry name" value="DNA/RNA_pol_sf"/>
</dbReference>
<dbReference type="KEGG" id="hir:HETIRDRAFT_450867"/>
<gene>
    <name evidence="1" type="ORF">HETIRDRAFT_450867</name>
</gene>
<dbReference type="Gene3D" id="3.30.70.270">
    <property type="match status" value="1"/>
</dbReference>
<evidence type="ECO:0000313" key="1">
    <source>
        <dbReference type="EMBL" id="ETW83221.1"/>
    </source>
</evidence>
<evidence type="ECO:0000313" key="2">
    <source>
        <dbReference type="Proteomes" id="UP000030671"/>
    </source>
</evidence>
<organism evidence="1 2">
    <name type="scientific">Heterobasidion irregulare (strain TC 32-1)</name>
    <dbReference type="NCBI Taxonomy" id="747525"/>
    <lineage>
        <taxon>Eukaryota</taxon>
        <taxon>Fungi</taxon>
        <taxon>Dikarya</taxon>
        <taxon>Basidiomycota</taxon>
        <taxon>Agaricomycotina</taxon>
        <taxon>Agaricomycetes</taxon>
        <taxon>Russulales</taxon>
        <taxon>Bondarzewiaceae</taxon>
        <taxon>Heterobasidion</taxon>
        <taxon>Heterobasidion annosum species complex</taxon>
    </lineage>
</organism>
<keyword evidence="2" id="KW-1185">Reference proteome</keyword>
<dbReference type="AlphaFoldDB" id="W4KDS3"/>
<protein>
    <submittedName>
        <fullName evidence="1">Uncharacterized protein</fullName>
    </submittedName>
</protein>
<dbReference type="EMBL" id="KI925457">
    <property type="protein sequence ID" value="ETW83221.1"/>
    <property type="molecule type" value="Genomic_DNA"/>
</dbReference>
<dbReference type="SUPFAM" id="SSF56672">
    <property type="entry name" value="DNA/RNA polymerases"/>
    <property type="match status" value="1"/>
</dbReference>
<dbReference type="InterPro" id="IPR043128">
    <property type="entry name" value="Rev_trsase/Diguanyl_cyclase"/>
</dbReference>
<proteinExistence type="predicted"/>
<dbReference type="GeneID" id="20676086"/>
<accession>W4KDS3</accession>
<sequence length="264" mass="29199">MASDLGPESHLKNNLDSDMLSSFSLVVPGSLHSTNIADPVAIFTAKRKYKPVAQKTRPVLADLPEKFRIVRNILGDPLATLPTLTPNPPPFTPTGRYTAEQRDLIDRVHSDDFLWPAERQLMHHFMCLQEMGFAWDDSERGRFREDFFPPVNMPVVEHKPWIAAGVYEPSNSSYRSRWFTVVKKTNSTSTGTKLRIVHSLEPLNAVTIQHSGVPPYTDQIAEQFAARACGGILDLYVGDTLEVALSAEHNTKTTSNAGGAGASI</sequence>
<dbReference type="HOGENOM" id="CLU_092523_3_0_1"/>
<reference evidence="1 2" key="1">
    <citation type="journal article" date="2012" name="New Phytol.">
        <title>Insight into trade-off between wood decay and parasitism from the genome of a fungal forest pathogen.</title>
        <authorList>
            <person name="Olson A."/>
            <person name="Aerts A."/>
            <person name="Asiegbu F."/>
            <person name="Belbahri L."/>
            <person name="Bouzid O."/>
            <person name="Broberg A."/>
            <person name="Canback B."/>
            <person name="Coutinho P.M."/>
            <person name="Cullen D."/>
            <person name="Dalman K."/>
            <person name="Deflorio G."/>
            <person name="van Diepen L.T."/>
            <person name="Dunand C."/>
            <person name="Duplessis S."/>
            <person name="Durling M."/>
            <person name="Gonthier P."/>
            <person name="Grimwood J."/>
            <person name="Fossdal C.G."/>
            <person name="Hansson D."/>
            <person name="Henrissat B."/>
            <person name="Hietala A."/>
            <person name="Himmelstrand K."/>
            <person name="Hoffmeister D."/>
            <person name="Hogberg N."/>
            <person name="James T.Y."/>
            <person name="Karlsson M."/>
            <person name="Kohler A."/>
            <person name="Kues U."/>
            <person name="Lee Y.H."/>
            <person name="Lin Y.C."/>
            <person name="Lind M."/>
            <person name="Lindquist E."/>
            <person name="Lombard V."/>
            <person name="Lucas S."/>
            <person name="Lunden K."/>
            <person name="Morin E."/>
            <person name="Murat C."/>
            <person name="Park J."/>
            <person name="Raffaello T."/>
            <person name="Rouze P."/>
            <person name="Salamov A."/>
            <person name="Schmutz J."/>
            <person name="Solheim H."/>
            <person name="Stahlberg J."/>
            <person name="Velez H."/>
            <person name="de Vries R.P."/>
            <person name="Wiebenga A."/>
            <person name="Woodward S."/>
            <person name="Yakovlev I."/>
            <person name="Garbelotto M."/>
            <person name="Martin F."/>
            <person name="Grigoriev I.V."/>
            <person name="Stenlid J."/>
        </authorList>
    </citation>
    <scope>NUCLEOTIDE SEQUENCE [LARGE SCALE GENOMIC DNA]</scope>
    <source>
        <strain evidence="1 2">TC 32-1</strain>
    </source>
</reference>
<dbReference type="Proteomes" id="UP000030671">
    <property type="component" value="Unassembled WGS sequence"/>
</dbReference>
<dbReference type="Gene3D" id="3.10.10.10">
    <property type="entry name" value="HIV Type 1 Reverse Transcriptase, subunit A, domain 1"/>
    <property type="match status" value="1"/>
</dbReference>
<dbReference type="InParanoid" id="W4KDS3"/>